<keyword evidence="2" id="KW-0732">Signal</keyword>
<evidence type="ECO:0000259" key="3">
    <source>
        <dbReference type="Pfam" id="PF07589"/>
    </source>
</evidence>
<organism evidence="5 6">
    <name type="scientific">Zoogloea ramigera</name>
    <dbReference type="NCBI Taxonomy" id="350"/>
    <lineage>
        <taxon>Bacteria</taxon>
        <taxon>Pseudomonadati</taxon>
        <taxon>Pseudomonadota</taxon>
        <taxon>Betaproteobacteria</taxon>
        <taxon>Rhodocyclales</taxon>
        <taxon>Zoogloeaceae</taxon>
        <taxon>Zoogloea</taxon>
    </lineage>
</organism>
<dbReference type="AlphaFoldDB" id="A0A4Y4CU49"/>
<accession>A0A4Y4CU49</accession>
<dbReference type="Pfam" id="PF26598">
    <property type="entry name" value="DUF8187"/>
    <property type="match status" value="1"/>
</dbReference>
<evidence type="ECO:0000313" key="6">
    <source>
        <dbReference type="Proteomes" id="UP000318422"/>
    </source>
</evidence>
<proteinExistence type="predicted"/>
<dbReference type="NCBIfam" id="TIGR02595">
    <property type="entry name" value="PEP_CTERM"/>
    <property type="match status" value="1"/>
</dbReference>
<feature type="transmembrane region" description="Helical" evidence="1">
    <location>
        <begin position="234"/>
        <end position="250"/>
    </location>
</feature>
<dbReference type="InterPro" id="IPR013424">
    <property type="entry name" value="Ice-binding_C"/>
</dbReference>
<feature type="domain" description="Ice-binding protein C-terminal" evidence="3">
    <location>
        <begin position="230"/>
        <end position="253"/>
    </location>
</feature>
<keyword evidence="1" id="KW-1133">Transmembrane helix</keyword>
<protein>
    <submittedName>
        <fullName evidence="5">Uncharacterized protein</fullName>
    </submittedName>
</protein>
<dbReference type="OrthoDB" id="9182041at2"/>
<feature type="domain" description="DUF8187" evidence="4">
    <location>
        <begin position="24"/>
        <end position="202"/>
    </location>
</feature>
<evidence type="ECO:0000256" key="1">
    <source>
        <dbReference type="SAM" id="Phobius"/>
    </source>
</evidence>
<keyword evidence="1" id="KW-0472">Membrane</keyword>
<evidence type="ECO:0000256" key="2">
    <source>
        <dbReference type="SAM" id="SignalP"/>
    </source>
</evidence>
<dbReference type="EMBL" id="BJNV01000028">
    <property type="protein sequence ID" value="GEC95836.1"/>
    <property type="molecule type" value="Genomic_DNA"/>
</dbReference>
<dbReference type="RefSeq" id="WP_141351584.1">
    <property type="nucleotide sequence ID" value="NZ_BJNV01000028.1"/>
</dbReference>
<evidence type="ECO:0000313" key="5">
    <source>
        <dbReference type="EMBL" id="GEC95836.1"/>
    </source>
</evidence>
<comment type="caution">
    <text evidence="5">The sequence shown here is derived from an EMBL/GenBank/DDBJ whole genome shotgun (WGS) entry which is preliminary data.</text>
</comment>
<feature type="signal peptide" evidence="2">
    <location>
        <begin position="1"/>
        <end position="22"/>
    </location>
</feature>
<dbReference type="Pfam" id="PF07589">
    <property type="entry name" value="PEP-CTERM"/>
    <property type="match status" value="1"/>
</dbReference>
<dbReference type="InterPro" id="IPR058500">
    <property type="entry name" value="DUF8187"/>
</dbReference>
<reference evidence="5 6" key="1">
    <citation type="submission" date="2019-06" db="EMBL/GenBank/DDBJ databases">
        <title>Whole genome shotgun sequence of Zoogloea ramigera NBRC 15342.</title>
        <authorList>
            <person name="Hosoyama A."/>
            <person name="Uohara A."/>
            <person name="Ohji S."/>
            <person name="Ichikawa N."/>
        </authorList>
    </citation>
    <scope>NUCLEOTIDE SEQUENCE [LARGE SCALE GENOMIC DNA]</scope>
    <source>
        <strain evidence="5 6">NBRC 15342</strain>
    </source>
</reference>
<keyword evidence="1" id="KW-0812">Transmembrane</keyword>
<dbReference type="Proteomes" id="UP000318422">
    <property type="component" value="Unassembled WGS sequence"/>
</dbReference>
<sequence length="256" mass="25870">MKKLALCAATAALSVASTAAFATPAYVSTTDSLTGEVIITNMADGSPTTFDVTLRDLTGSVQVVVPPNGNYAVNYSGFVSVTPVVGAPAMTLSVNNPANIFNGLITATGLSAGIYNKTFAPGANNVNDGAGTAVGFVIDYDGTTSGDVLNLITTLTGVAPATTAGSGRLAVTGTLFDDGAVLSFVESNLTWAGFGRMLAAADLYAQHNQFPGNTLNLITADFAMRNVAVAIPEPASMALVGLGLVGLGAIRRRKSA</sequence>
<gene>
    <name evidence="5" type="ORF">ZRA01_19090</name>
</gene>
<name>A0A4Y4CU49_ZOORA</name>
<feature type="chain" id="PRO_5021307189" evidence="2">
    <location>
        <begin position="23"/>
        <end position="256"/>
    </location>
</feature>
<evidence type="ECO:0000259" key="4">
    <source>
        <dbReference type="Pfam" id="PF26598"/>
    </source>
</evidence>
<keyword evidence="6" id="KW-1185">Reference proteome</keyword>